<name>B7JX96_RIPO1</name>
<organism evidence="2 3">
    <name type="scientific">Rippkaea orientalis (strain PCC 8801 / RF-1)</name>
    <name type="common">Cyanothece sp. (strain PCC 8801)</name>
    <dbReference type="NCBI Taxonomy" id="41431"/>
    <lineage>
        <taxon>Bacteria</taxon>
        <taxon>Bacillati</taxon>
        <taxon>Cyanobacteriota</taxon>
        <taxon>Cyanophyceae</taxon>
        <taxon>Oscillatoriophycideae</taxon>
        <taxon>Chroococcales</taxon>
        <taxon>Aphanothecaceae</taxon>
        <taxon>Rippkaea</taxon>
        <taxon>Rippkaea orientalis</taxon>
    </lineage>
</organism>
<feature type="compositionally biased region" description="Basic and acidic residues" evidence="1">
    <location>
        <begin position="57"/>
        <end position="67"/>
    </location>
</feature>
<gene>
    <name evidence="2" type="ordered locus">PCC8801_3103</name>
</gene>
<dbReference type="STRING" id="41431.PCC8801_3103"/>
<evidence type="ECO:0000313" key="2">
    <source>
        <dbReference type="EMBL" id="ACK67084.1"/>
    </source>
</evidence>
<dbReference type="HOGENOM" id="CLU_155150_0_0_3"/>
<reference evidence="3" key="1">
    <citation type="journal article" date="2011" name="MBio">
        <title>Novel metabolic attributes of the genus Cyanothece, comprising a group of unicellular nitrogen-fixing Cyanobacteria.</title>
        <authorList>
            <person name="Bandyopadhyay A."/>
            <person name="Elvitigala T."/>
            <person name="Welsh E."/>
            <person name="Stockel J."/>
            <person name="Liberton M."/>
            <person name="Min H."/>
            <person name="Sherman L.A."/>
            <person name="Pakrasi H.B."/>
        </authorList>
    </citation>
    <scope>NUCLEOTIDE SEQUENCE [LARGE SCALE GENOMIC DNA]</scope>
    <source>
        <strain evidence="3">PCC 8801</strain>
    </source>
</reference>
<dbReference type="eggNOG" id="COG3937">
    <property type="taxonomic scope" value="Bacteria"/>
</dbReference>
<proteinExistence type="predicted"/>
<dbReference type="Proteomes" id="UP000008204">
    <property type="component" value="Chromosome"/>
</dbReference>
<feature type="compositionally biased region" description="Polar residues" evidence="1">
    <location>
        <begin position="70"/>
        <end position="83"/>
    </location>
</feature>
<evidence type="ECO:0000256" key="1">
    <source>
        <dbReference type="SAM" id="MobiDB-lite"/>
    </source>
</evidence>
<dbReference type="EMBL" id="CP001287">
    <property type="protein sequence ID" value="ACK67084.1"/>
    <property type="molecule type" value="Genomic_DNA"/>
</dbReference>
<protein>
    <submittedName>
        <fullName evidence="2">Uncharacterized protein</fullName>
    </submittedName>
</protein>
<sequence length="124" mass="14108">MNSNTLVQLLQQSFRIGVGATTSILETLQDPKKRSETLSELQTQLTQKAQEWSQKGEMTEQEARRLLEQWLTQQQRRGSSAYTNEGAYPPDSSNNGDIQGEIEQLTEQVIALRKELENLRQAKS</sequence>
<dbReference type="KEGG" id="cyp:PCC8801_3103"/>
<keyword evidence="3" id="KW-1185">Reference proteome</keyword>
<dbReference type="RefSeq" id="WP_012596345.1">
    <property type="nucleotide sequence ID" value="NC_011726.1"/>
</dbReference>
<dbReference type="AlphaFoldDB" id="B7JX96"/>
<accession>B7JX96</accession>
<feature type="region of interest" description="Disordered" evidence="1">
    <location>
        <begin position="49"/>
        <end position="102"/>
    </location>
</feature>
<dbReference type="OrthoDB" id="560634at2"/>
<evidence type="ECO:0000313" key="3">
    <source>
        <dbReference type="Proteomes" id="UP000008204"/>
    </source>
</evidence>